<name>A0ABP8WCI9_9MICO</name>
<keyword evidence="5 7" id="KW-1133">Transmembrane helix</keyword>
<dbReference type="InterPro" id="IPR000515">
    <property type="entry name" value="MetI-like"/>
</dbReference>
<dbReference type="Gene3D" id="1.10.3720.10">
    <property type="entry name" value="MetI-like"/>
    <property type="match status" value="1"/>
</dbReference>
<dbReference type="PANTHER" id="PTHR43744">
    <property type="entry name" value="ABC TRANSPORTER PERMEASE PROTEIN MG189-RELATED-RELATED"/>
    <property type="match status" value="1"/>
</dbReference>
<keyword evidence="2 7" id="KW-0813">Transport</keyword>
<dbReference type="InterPro" id="IPR035906">
    <property type="entry name" value="MetI-like_sf"/>
</dbReference>
<evidence type="ECO:0000259" key="8">
    <source>
        <dbReference type="PROSITE" id="PS50928"/>
    </source>
</evidence>
<evidence type="ECO:0000313" key="9">
    <source>
        <dbReference type="EMBL" id="GAA4686141.1"/>
    </source>
</evidence>
<evidence type="ECO:0000256" key="7">
    <source>
        <dbReference type="RuleBase" id="RU363032"/>
    </source>
</evidence>
<feature type="transmembrane region" description="Helical" evidence="7">
    <location>
        <begin position="138"/>
        <end position="159"/>
    </location>
</feature>
<dbReference type="Proteomes" id="UP001501295">
    <property type="component" value="Unassembled WGS sequence"/>
</dbReference>
<gene>
    <name evidence="9" type="ORF">GCM10025780_35910</name>
</gene>
<comment type="similarity">
    <text evidence="7">Belongs to the binding-protein-dependent transport system permease family.</text>
</comment>
<dbReference type="CDD" id="cd06261">
    <property type="entry name" value="TM_PBP2"/>
    <property type="match status" value="1"/>
</dbReference>
<evidence type="ECO:0000256" key="4">
    <source>
        <dbReference type="ARBA" id="ARBA00022692"/>
    </source>
</evidence>
<organism evidence="9 10">
    <name type="scientific">Frondihabitans cladoniiphilus</name>
    <dbReference type="NCBI Taxonomy" id="715785"/>
    <lineage>
        <taxon>Bacteria</taxon>
        <taxon>Bacillati</taxon>
        <taxon>Actinomycetota</taxon>
        <taxon>Actinomycetes</taxon>
        <taxon>Micrococcales</taxon>
        <taxon>Microbacteriaceae</taxon>
        <taxon>Frondihabitans</taxon>
    </lineage>
</organism>
<dbReference type="PANTHER" id="PTHR43744:SF3">
    <property type="entry name" value="LACTOSE TRANSPORT SYSTEM PERMEASE PROTEIN LACG"/>
    <property type="match status" value="1"/>
</dbReference>
<comment type="subcellular location">
    <subcellularLocation>
        <location evidence="1 7">Cell membrane</location>
        <topology evidence="1 7">Multi-pass membrane protein</topology>
    </subcellularLocation>
</comment>
<dbReference type="PROSITE" id="PS50928">
    <property type="entry name" value="ABC_TM1"/>
    <property type="match status" value="1"/>
</dbReference>
<keyword evidence="6 7" id="KW-0472">Membrane</keyword>
<dbReference type="SUPFAM" id="SSF161098">
    <property type="entry name" value="MetI-like"/>
    <property type="match status" value="1"/>
</dbReference>
<accession>A0ABP8WCI9</accession>
<keyword evidence="10" id="KW-1185">Reference proteome</keyword>
<proteinExistence type="inferred from homology"/>
<dbReference type="Pfam" id="PF00528">
    <property type="entry name" value="BPD_transp_1"/>
    <property type="match status" value="1"/>
</dbReference>
<evidence type="ECO:0000256" key="2">
    <source>
        <dbReference type="ARBA" id="ARBA00022448"/>
    </source>
</evidence>
<feature type="transmembrane region" description="Helical" evidence="7">
    <location>
        <begin position="215"/>
        <end position="240"/>
    </location>
</feature>
<evidence type="ECO:0000256" key="3">
    <source>
        <dbReference type="ARBA" id="ARBA00022475"/>
    </source>
</evidence>
<dbReference type="EMBL" id="BAABLM010000012">
    <property type="protein sequence ID" value="GAA4686141.1"/>
    <property type="molecule type" value="Genomic_DNA"/>
</dbReference>
<evidence type="ECO:0000256" key="1">
    <source>
        <dbReference type="ARBA" id="ARBA00004651"/>
    </source>
</evidence>
<dbReference type="RefSeq" id="WP_345377322.1">
    <property type="nucleotide sequence ID" value="NZ_BAABLM010000012.1"/>
</dbReference>
<feature type="domain" description="ABC transmembrane type-1" evidence="8">
    <location>
        <begin position="103"/>
        <end position="294"/>
    </location>
</feature>
<comment type="caution">
    <text evidence="9">The sequence shown here is derived from an EMBL/GenBank/DDBJ whole genome shotgun (WGS) entry which is preliminary data.</text>
</comment>
<sequence>MTALDNAIGLDPGRTEAVATDGPRPDRPAARLRTKRRVTPGGVVLIVALVLMCVLQLAPFWIAVTTALKSASDTSLQFALPLTRLTFSNFVTAAVDGGILRAIGNSVVITVASTVLTCLIGAFAAYPLARRSSGLNRLVFAGIVALIMVPPLSILVPLYSFLAQLHGTNTYWGIILVMVTGQLPLAIFLYSAFIRSIPVSLEEAAALDGASTIQIFTRIVLPLLKPVTATVVILTSVNVWNEFALSGYLLTNPGIRTIAPAIASFFSQNSNNLGAAAAASLMAVVPVLIAYLFLQRFFIKGMVAGAEK</sequence>
<feature type="transmembrane region" description="Helical" evidence="7">
    <location>
        <begin position="41"/>
        <end position="62"/>
    </location>
</feature>
<evidence type="ECO:0000256" key="6">
    <source>
        <dbReference type="ARBA" id="ARBA00023136"/>
    </source>
</evidence>
<protein>
    <submittedName>
        <fullName evidence="9">Carbohydrate ABC transporter permease</fullName>
    </submittedName>
</protein>
<reference evidence="10" key="1">
    <citation type="journal article" date="2019" name="Int. J. Syst. Evol. Microbiol.">
        <title>The Global Catalogue of Microorganisms (GCM) 10K type strain sequencing project: providing services to taxonomists for standard genome sequencing and annotation.</title>
        <authorList>
            <consortium name="The Broad Institute Genomics Platform"/>
            <consortium name="The Broad Institute Genome Sequencing Center for Infectious Disease"/>
            <person name="Wu L."/>
            <person name="Ma J."/>
        </authorList>
    </citation>
    <scope>NUCLEOTIDE SEQUENCE [LARGE SCALE GENOMIC DNA]</scope>
    <source>
        <strain evidence="10">JCM 18956</strain>
    </source>
</reference>
<feature type="transmembrane region" description="Helical" evidence="7">
    <location>
        <begin position="273"/>
        <end position="294"/>
    </location>
</feature>
<keyword evidence="4 7" id="KW-0812">Transmembrane</keyword>
<evidence type="ECO:0000256" key="5">
    <source>
        <dbReference type="ARBA" id="ARBA00022989"/>
    </source>
</evidence>
<keyword evidence="3" id="KW-1003">Cell membrane</keyword>
<evidence type="ECO:0000313" key="10">
    <source>
        <dbReference type="Proteomes" id="UP001501295"/>
    </source>
</evidence>
<feature type="transmembrane region" description="Helical" evidence="7">
    <location>
        <begin position="107"/>
        <end position="126"/>
    </location>
</feature>
<feature type="transmembrane region" description="Helical" evidence="7">
    <location>
        <begin position="171"/>
        <end position="194"/>
    </location>
</feature>